<keyword evidence="1" id="KW-0472">Membrane</keyword>
<dbReference type="EMBL" id="MN740459">
    <property type="protein sequence ID" value="QHU27635.1"/>
    <property type="molecule type" value="Genomic_DNA"/>
</dbReference>
<evidence type="ECO:0000256" key="1">
    <source>
        <dbReference type="SAM" id="Phobius"/>
    </source>
</evidence>
<name>A0A6C0LC47_9ZZZZ</name>
<keyword evidence="1" id="KW-1133">Transmembrane helix</keyword>
<proteinExistence type="predicted"/>
<keyword evidence="1" id="KW-0812">Transmembrane</keyword>
<feature type="transmembrane region" description="Helical" evidence="1">
    <location>
        <begin position="87"/>
        <end position="105"/>
    </location>
</feature>
<feature type="transmembrane region" description="Helical" evidence="1">
    <location>
        <begin position="12"/>
        <end position="34"/>
    </location>
</feature>
<feature type="transmembrane region" description="Helical" evidence="1">
    <location>
        <begin position="46"/>
        <end position="67"/>
    </location>
</feature>
<organism evidence="2">
    <name type="scientific">viral metagenome</name>
    <dbReference type="NCBI Taxonomy" id="1070528"/>
    <lineage>
        <taxon>unclassified sequences</taxon>
        <taxon>metagenomes</taxon>
        <taxon>organismal metagenomes</taxon>
    </lineage>
</organism>
<evidence type="ECO:0000313" key="2">
    <source>
        <dbReference type="EMBL" id="QHU27635.1"/>
    </source>
</evidence>
<sequence>MAHLFTNHDKYHIHKTLGLLAFCNFILRFYYAIAYGTSFPSFESKVFSCSCVLVHALLPIASLTIPLPEKRNFSGPMIWKEFQLHSILFSCRHVLFTIITLLELWPTQSRAFYRDTGDAGWTKGEKGIAIMLESVIKYLMIIGVIKVAAVITEKYGDKEVRTTNAMPYPGYLTEYEKTQIKCEYAKKQFGATIFAVFSGELASSLNFAPLYAIQSAPFMMTLIRKGKCETVHYHRVYSATLLYPKYLYHIILRGFYSQFADFVICYLYIFSYTTRIKYNWNNIKMWAIVVPAVVLVLNVIPDIEKRIIVDNTITSFLRYFCSIYSVYKEIMRDYYTYKPLTR</sequence>
<feature type="transmembrane region" description="Helical" evidence="1">
    <location>
        <begin position="250"/>
        <end position="271"/>
    </location>
</feature>
<dbReference type="AlphaFoldDB" id="A0A6C0LC47"/>
<accession>A0A6C0LC47</accession>
<protein>
    <submittedName>
        <fullName evidence="2">Uncharacterized protein</fullName>
    </submittedName>
</protein>
<reference evidence="2" key="1">
    <citation type="journal article" date="2020" name="Nature">
        <title>Giant virus diversity and host interactions through global metagenomics.</title>
        <authorList>
            <person name="Schulz F."/>
            <person name="Roux S."/>
            <person name="Paez-Espino D."/>
            <person name="Jungbluth S."/>
            <person name="Walsh D.A."/>
            <person name="Denef V.J."/>
            <person name="McMahon K.D."/>
            <person name="Konstantinidis K.T."/>
            <person name="Eloe-Fadrosh E.A."/>
            <person name="Kyrpides N.C."/>
            <person name="Woyke T."/>
        </authorList>
    </citation>
    <scope>NUCLEOTIDE SEQUENCE</scope>
    <source>
        <strain evidence="2">GVMAG-M-3300027769-26</strain>
    </source>
</reference>